<organism evidence="7 8">
    <name type="scientific">Poecilia mexicana</name>
    <dbReference type="NCBI Taxonomy" id="48701"/>
    <lineage>
        <taxon>Eukaryota</taxon>
        <taxon>Metazoa</taxon>
        <taxon>Chordata</taxon>
        <taxon>Craniata</taxon>
        <taxon>Vertebrata</taxon>
        <taxon>Euteleostomi</taxon>
        <taxon>Actinopterygii</taxon>
        <taxon>Neopterygii</taxon>
        <taxon>Teleostei</taxon>
        <taxon>Neoteleostei</taxon>
        <taxon>Acanthomorphata</taxon>
        <taxon>Ovalentaria</taxon>
        <taxon>Atherinomorphae</taxon>
        <taxon>Cyprinodontiformes</taxon>
        <taxon>Poeciliidae</taxon>
        <taxon>Poeciliinae</taxon>
        <taxon>Poecilia</taxon>
    </lineage>
</organism>
<keyword evidence="4" id="KW-0677">Repeat</keyword>
<keyword evidence="8" id="KW-1185">Reference proteome</keyword>
<evidence type="ECO:0000256" key="3">
    <source>
        <dbReference type="ARBA" id="ARBA00022613"/>
    </source>
</evidence>
<dbReference type="PROSITE" id="PS50915">
    <property type="entry name" value="CRYSTALLIN_BETA_GAMMA"/>
    <property type="match status" value="3"/>
</dbReference>
<feature type="signal peptide" evidence="5">
    <location>
        <begin position="1"/>
        <end position="20"/>
    </location>
</feature>
<dbReference type="FunFam" id="2.60.20.10:FF:000001">
    <property type="entry name" value="Crystallin gamma S"/>
    <property type="match status" value="1"/>
</dbReference>
<dbReference type="InterPro" id="IPR011024">
    <property type="entry name" value="G_crystallin-like"/>
</dbReference>
<evidence type="ECO:0000256" key="4">
    <source>
        <dbReference type="ARBA" id="ARBA00022737"/>
    </source>
</evidence>
<reference evidence="7" key="2">
    <citation type="submission" date="2025-09" db="UniProtKB">
        <authorList>
            <consortium name="Ensembl"/>
        </authorList>
    </citation>
    <scope>IDENTIFICATION</scope>
</reference>
<feature type="domain" description="Beta/gamma crystallin 'Greek key'" evidence="6">
    <location>
        <begin position="67"/>
        <end position="109"/>
    </location>
</feature>
<keyword evidence="3" id="KW-0273">Eye lens protein</keyword>
<evidence type="ECO:0000259" key="6">
    <source>
        <dbReference type="PROSITE" id="PS50915"/>
    </source>
</evidence>
<evidence type="ECO:0000256" key="2">
    <source>
        <dbReference type="ARBA" id="ARBA00009646"/>
    </source>
</evidence>
<feature type="chain" id="PRO_5017348930" description="Beta/gamma crystallin 'Greek key' domain-containing protein" evidence="5">
    <location>
        <begin position="21"/>
        <end position="186"/>
    </location>
</feature>
<evidence type="ECO:0000256" key="5">
    <source>
        <dbReference type="SAM" id="SignalP"/>
    </source>
</evidence>
<evidence type="ECO:0000256" key="1">
    <source>
        <dbReference type="ARBA" id="ARBA00003689"/>
    </source>
</evidence>
<feature type="domain" description="Beta/gamma crystallin 'Greek key'" evidence="6">
    <location>
        <begin position="28"/>
        <end position="66"/>
    </location>
</feature>
<reference evidence="7" key="1">
    <citation type="submission" date="2025-08" db="UniProtKB">
        <authorList>
            <consortium name="Ensembl"/>
        </authorList>
    </citation>
    <scope>IDENTIFICATION</scope>
</reference>
<proteinExistence type="inferred from homology"/>
<feature type="domain" description="Beta/gamma crystallin 'Greek key'" evidence="6">
    <location>
        <begin position="144"/>
        <end position="186"/>
    </location>
</feature>
<dbReference type="InterPro" id="IPR001064">
    <property type="entry name" value="Beta/gamma_crystallin"/>
</dbReference>
<dbReference type="PRINTS" id="PR01367">
    <property type="entry name" value="BGCRYSTALLIN"/>
</dbReference>
<accession>A0A3B3Z2R6</accession>
<dbReference type="AlphaFoldDB" id="A0A3B3Z2R6"/>
<dbReference type="Gene3D" id="2.60.20.10">
    <property type="entry name" value="Crystallins"/>
    <property type="match status" value="2"/>
</dbReference>
<dbReference type="Ensembl" id="ENSPMET00000028767.1">
    <property type="protein sequence ID" value="ENSPMEP00000033708.1"/>
    <property type="gene ID" value="ENSPMEG00000022407.1"/>
</dbReference>
<comment type="function">
    <text evidence="1">Crystallins are the dominant structural components of the vertebrate eye lens.</text>
</comment>
<sequence>MSCGALVFVSTLYWIQRLWAALFGETGVTIIFYEDRNFQGRYHESGNDFSDLHTYVSRCNSIKVLGGFWVVYEKPNYMGHQYVLSPGEYPDYQYWLGINDAVRSCRVVRHVNFSGQMMEFSEDLSDLQDRWRQQEVHSAHVQDGLWIFYENPSYRGRQYLLEKGEYRRHSEWGALHPAVGSIRQTD</sequence>
<dbReference type="GO" id="GO:0002088">
    <property type="term" value="P:lens development in camera-type eye"/>
    <property type="evidence" value="ECO:0007669"/>
    <property type="project" value="TreeGrafter"/>
</dbReference>
<dbReference type="PANTHER" id="PTHR11818:SF126">
    <property type="entry name" value="CRYSTALLIN, GAMMA MX,-LIKE 2-RELATED"/>
    <property type="match status" value="1"/>
</dbReference>
<dbReference type="GO" id="GO:0005212">
    <property type="term" value="F:structural constituent of eye lens"/>
    <property type="evidence" value="ECO:0007669"/>
    <property type="project" value="UniProtKB-KW"/>
</dbReference>
<dbReference type="GO" id="GO:0007601">
    <property type="term" value="P:visual perception"/>
    <property type="evidence" value="ECO:0007669"/>
    <property type="project" value="TreeGrafter"/>
</dbReference>
<dbReference type="PANTHER" id="PTHR11818">
    <property type="entry name" value="BETA/GAMMA CRYSTALLIN"/>
    <property type="match status" value="1"/>
</dbReference>
<dbReference type="InterPro" id="IPR050252">
    <property type="entry name" value="Beta/Gamma-Crystallin"/>
</dbReference>
<evidence type="ECO:0000313" key="8">
    <source>
        <dbReference type="Proteomes" id="UP000261480"/>
    </source>
</evidence>
<dbReference type="SMART" id="SM00247">
    <property type="entry name" value="XTALbg"/>
    <property type="match status" value="2"/>
</dbReference>
<dbReference type="FunFam" id="2.60.20.10:FF:000003">
    <property type="entry name" value="Crystallin gamma S"/>
    <property type="match status" value="1"/>
</dbReference>
<dbReference type="SUPFAM" id="SSF49695">
    <property type="entry name" value="gamma-Crystallin-like"/>
    <property type="match status" value="1"/>
</dbReference>
<evidence type="ECO:0000313" key="7">
    <source>
        <dbReference type="Ensembl" id="ENSPMEP00000033708.1"/>
    </source>
</evidence>
<protein>
    <recommendedName>
        <fullName evidence="6">Beta/gamma crystallin 'Greek key' domain-containing protein</fullName>
    </recommendedName>
</protein>
<keyword evidence="5" id="KW-0732">Signal</keyword>
<dbReference type="Proteomes" id="UP000261480">
    <property type="component" value="Unplaced"/>
</dbReference>
<comment type="similarity">
    <text evidence="2">Belongs to the beta/gamma-crystallin family.</text>
</comment>
<name>A0A3B3Z2R6_9TELE</name>
<dbReference type="Pfam" id="PF00030">
    <property type="entry name" value="Crystall"/>
    <property type="match status" value="2"/>
</dbReference>